<protein>
    <submittedName>
        <fullName evidence="3">Uncharacterized protein LOC107465389 isoform X1</fullName>
    </submittedName>
</protein>
<dbReference type="RefSeq" id="XP_020987574.1">
    <property type="nucleotide sequence ID" value="XM_021131915.2"/>
</dbReference>
<sequence length="113" mass="11886">MARGPPPPMPPGQFAPPRPGGGPPQPFPVPPQFGQQLVGPPPPGQMVRGPPAPPGRGFPPRLRLVLGCLLHLAAAFRCSDLLAQACLLHRTHKTSNSSSGNELAKFELLLLVL</sequence>
<feature type="compositionally biased region" description="Pro residues" evidence="1">
    <location>
        <begin position="1"/>
        <end position="31"/>
    </location>
</feature>
<keyword evidence="2" id="KW-1185">Reference proteome</keyword>
<reference evidence="2" key="1">
    <citation type="journal article" date="2016" name="Nat. Genet.">
        <title>The genome sequences of Arachis duranensis and Arachis ipaensis, the diploid ancestors of cultivated peanut.</title>
        <authorList>
            <person name="Bertioli D.J."/>
            <person name="Cannon S.B."/>
            <person name="Froenicke L."/>
            <person name="Huang G."/>
            <person name="Farmer A.D."/>
            <person name="Cannon E.K."/>
            <person name="Liu X."/>
            <person name="Gao D."/>
            <person name="Clevenger J."/>
            <person name="Dash S."/>
            <person name="Ren L."/>
            <person name="Moretzsohn M.C."/>
            <person name="Shirasawa K."/>
            <person name="Huang W."/>
            <person name="Vidigal B."/>
            <person name="Abernathy B."/>
            <person name="Chu Y."/>
            <person name="Niederhuth C.E."/>
            <person name="Umale P."/>
            <person name="Araujo A.C."/>
            <person name="Kozik A."/>
            <person name="Kim K.D."/>
            <person name="Burow M.D."/>
            <person name="Varshney R.K."/>
            <person name="Wang X."/>
            <person name="Zhang X."/>
            <person name="Barkley N."/>
            <person name="Guimaraes P.M."/>
            <person name="Isobe S."/>
            <person name="Guo B."/>
            <person name="Liao B."/>
            <person name="Stalker H.T."/>
            <person name="Schmitz R.J."/>
            <person name="Scheffler B.E."/>
            <person name="Leal-Bertioli S.C."/>
            <person name="Xun X."/>
            <person name="Jackson S.A."/>
            <person name="Michelmore R."/>
            <person name="Ozias-Akins P."/>
        </authorList>
    </citation>
    <scope>NUCLEOTIDE SEQUENCE [LARGE SCALE GENOMIC DNA]</scope>
    <source>
        <strain evidence="2">cv. V14167</strain>
    </source>
</reference>
<feature type="compositionally biased region" description="Pro residues" evidence="1">
    <location>
        <begin position="39"/>
        <end position="57"/>
    </location>
</feature>
<accession>A0A6P5MS10</accession>
<organism evidence="2 3">
    <name type="scientific">Arachis duranensis</name>
    <name type="common">Wild peanut</name>
    <dbReference type="NCBI Taxonomy" id="130453"/>
    <lineage>
        <taxon>Eukaryota</taxon>
        <taxon>Viridiplantae</taxon>
        <taxon>Streptophyta</taxon>
        <taxon>Embryophyta</taxon>
        <taxon>Tracheophyta</taxon>
        <taxon>Spermatophyta</taxon>
        <taxon>Magnoliopsida</taxon>
        <taxon>eudicotyledons</taxon>
        <taxon>Gunneridae</taxon>
        <taxon>Pentapetalae</taxon>
        <taxon>rosids</taxon>
        <taxon>fabids</taxon>
        <taxon>Fabales</taxon>
        <taxon>Fabaceae</taxon>
        <taxon>Papilionoideae</taxon>
        <taxon>50 kb inversion clade</taxon>
        <taxon>dalbergioids sensu lato</taxon>
        <taxon>Dalbergieae</taxon>
        <taxon>Pterocarpus clade</taxon>
        <taxon>Arachis</taxon>
    </lineage>
</organism>
<evidence type="ECO:0000313" key="2">
    <source>
        <dbReference type="Proteomes" id="UP000515211"/>
    </source>
</evidence>
<proteinExistence type="predicted"/>
<name>A0A6P5MS10_ARADU</name>
<dbReference type="Proteomes" id="UP000515211">
    <property type="component" value="Chromosome 9"/>
</dbReference>
<reference evidence="3" key="2">
    <citation type="submission" date="2025-08" db="UniProtKB">
        <authorList>
            <consortium name="RefSeq"/>
        </authorList>
    </citation>
    <scope>IDENTIFICATION</scope>
    <source>
        <tissue evidence="3">Whole plant</tissue>
    </source>
</reference>
<dbReference type="GeneID" id="107465389"/>
<gene>
    <name evidence="3" type="primary">LOC107465389</name>
</gene>
<evidence type="ECO:0000313" key="3">
    <source>
        <dbReference type="RefSeq" id="XP_020987574.1"/>
    </source>
</evidence>
<evidence type="ECO:0000256" key="1">
    <source>
        <dbReference type="SAM" id="MobiDB-lite"/>
    </source>
</evidence>
<dbReference type="AlphaFoldDB" id="A0A6P5MS10"/>
<feature type="region of interest" description="Disordered" evidence="1">
    <location>
        <begin position="1"/>
        <end position="58"/>
    </location>
</feature>
<dbReference type="KEGG" id="adu:107465389"/>